<evidence type="ECO:0000313" key="1">
    <source>
        <dbReference type="EMBL" id="RHD46746.1"/>
    </source>
</evidence>
<name>A0A414FHM6_9BACE</name>
<dbReference type="EMBL" id="QSJD01000021">
    <property type="protein sequence ID" value="RHD46746.1"/>
    <property type="molecule type" value="Genomic_DNA"/>
</dbReference>
<evidence type="ECO:0000313" key="2">
    <source>
        <dbReference type="Proteomes" id="UP000284689"/>
    </source>
</evidence>
<reference evidence="1 2" key="1">
    <citation type="submission" date="2018-08" db="EMBL/GenBank/DDBJ databases">
        <title>A genome reference for cultivated species of the human gut microbiota.</title>
        <authorList>
            <person name="Zou Y."/>
            <person name="Xue W."/>
            <person name="Luo G."/>
        </authorList>
    </citation>
    <scope>NUCLEOTIDE SEQUENCE [LARGE SCALE GENOMIC DNA]</scope>
    <source>
        <strain evidence="1 2">AM31-16AC</strain>
    </source>
</reference>
<proteinExistence type="predicted"/>
<comment type="caution">
    <text evidence="1">The sequence shown here is derived from an EMBL/GenBank/DDBJ whole genome shotgun (WGS) entry which is preliminary data.</text>
</comment>
<gene>
    <name evidence="1" type="ORF">DW794_13525</name>
</gene>
<protein>
    <submittedName>
        <fullName evidence="1">Uncharacterized protein</fullName>
    </submittedName>
</protein>
<dbReference type="AlphaFoldDB" id="A0A414FHM6"/>
<sequence length="120" mass="13332">MKELNDIRVAEIVTLGTIVINKGFLDGINDLMEFLVYETGKEIIDPSNGRVLGILEKPKGKFKVMHIQGKMSTLVTTLKMETNPFSFLSQSIQLQTNANPELTALNSIKIGDKVKIINNI</sequence>
<dbReference type="RefSeq" id="WP_122264760.1">
    <property type="nucleotide sequence ID" value="NZ_JARAOR010000024.1"/>
</dbReference>
<dbReference type="Proteomes" id="UP000284689">
    <property type="component" value="Unassembled WGS sequence"/>
</dbReference>
<accession>A0A414FHM6</accession>
<organism evidence="1 2">
    <name type="scientific">Bacteroides caccae</name>
    <dbReference type="NCBI Taxonomy" id="47678"/>
    <lineage>
        <taxon>Bacteria</taxon>
        <taxon>Pseudomonadati</taxon>
        <taxon>Bacteroidota</taxon>
        <taxon>Bacteroidia</taxon>
        <taxon>Bacteroidales</taxon>
        <taxon>Bacteroidaceae</taxon>
        <taxon>Bacteroides</taxon>
    </lineage>
</organism>